<comment type="similarity">
    <text evidence="9">Belongs to the early nodulin-like (ENODL) family.</text>
</comment>
<evidence type="ECO:0000259" key="13">
    <source>
        <dbReference type="PROSITE" id="PS51485"/>
    </source>
</evidence>
<evidence type="ECO:0000256" key="10">
    <source>
        <dbReference type="SAM" id="MobiDB-lite"/>
    </source>
</evidence>
<accession>A0AAN8UUT7</accession>
<feature type="domain" description="Phytocyanin" evidence="13">
    <location>
        <begin position="24"/>
        <end position="125"/>
    </location>
</feature>
<keyword evidence="11" id="KW-1133">Transmembrane helix</keyword>
<sequence length="209" mass="22708">MEFQKCLVILVLSLMGFLGSSQSYKFYVGGRDGWVLKPSEPYSHWAERNRFSVNDTLFFKYKKGSDSVLVVNKENYFNCNTSSPIQSLKEGDSEFKFERSGPFFFISGFGDNCLKGQRLIIVVLAVRSKTHPAPPSLSPSPSQSQAPIVPPSSGNPPLPSPSLAPWSPHSPAPAQSSSPRFQNNLVVLGSCVSVVVSVLLGGFVGSSIF</sequence>
<evidence type="ECO:0000256" key="11">
    <source>
        <dbReference type="SAM" id="Phobius"/>
    </source>
</evidence>
<keyword evidence="11" id="KW-0812">Transmembrane</keyword>
<keyword evidence="4 12" id="KW-0732">Signal</keyword>
<feature type="chain" id="PRO_5042904524" evidence="12">
    <location>
        <begin position="24"/>
        <end position="209"/>
    </location>
</feature>
<dbReference type="CDD" id="cd11019">
    <property type="entry name" value="OsENODL1_like"/>
    <property type="match status" value="1"/>
</dbReference>
<keyword evidence="8" id="KW-0449">Lipoprotein</keyword>
<dbReference type="InterPro" id="IPR003245">
    <property type="entry name" value="Phytocyanin_dom"/>
</dbReference>
<evidence type="ECO:0000313" key="14">
    <source>
        <dbReference type="EMBL" id="KAK6919594.1"/>
    </source>
</evidence>
<dbReference type="Proteomes" id="UP001370490">
    <property type="component" value="Unassembled WGS sequence"/>
</dbReference>
<keyword evidence="2" id="KW-1003">Cell membrane</keyword>
<dbReference type="Pfam" id="PF02298">
    <property type="entry name" value="Cu_bind_like"/>
    <property type="match status" value="1"/>
</dbReference>
<evidence type="ECO:0000256" key="3">
    <source>
        <dbReference type="ARBA" id="ARBA00022622"/>
    </source>
</evidence>
<dbReference type="InterPro" id="IPR008972">
    <property type="entry name" value="Cupredoxin"/>
</dbReference>
<dbReference type="PANTHER" id="PTHR33021:SF185">
    <property type="entry name" value="EARLY NODULIN-LIKE PROTEIN 3-RELATED"/>
    <property type="match status" value="1"/>
</dbReference>
<evidence type="ECO:0000256" key="8">
    <source>
        <dbReference type="ARBA" id="ARBA00023288"/>
    </source>
</evidence>
<evidence type="ECO:0000256" key="5">
    <source>
        <dbReference type="ARBA" id="ARBA00023136"/>
    </source>
</evidence>
<dbReference type="InterPro" id="IPR039391">
    <property type="entry name" value="Phytocyanin-like"/>
</dbReference>
<feature type="transmembrane region" description="Helical" evidence="11">
    <location>
        <begin position="185"/>
        <end position="205"/>
    </location>
</feature>
<evidence type="ECO:0000256" key="9">
    <source>
        <dbReference type="ARBA" id="ARBA00035011"/>
    </source>
</evidence>
<evidence type="ECO:0000256" key="6">
    <source>
        <dbReference type="ARBA" id="ARBA00023157"/>
    </source>
</evidence>
<evidence type="ECO:0000256" key="12">
    <source>
        <dbReference type="SAM" id="SignalP"/>
    </source>
</evidence>
<feature type="compositionally biased region" description="Pro residues" evidence="10">
    <location>
        <begin position="148"/>
        <end position="162"/>
    </location>
</feature>
<dbReference type="FunFam" id="2.60.40.420:FF:000010">
    <property type="entry name" value="Early nodulin-like protein 1"/>
    <property type="match status" value="1"/>
</dbReference>
<dbReference type="Gene3D" id="2.60.40.420">
    <property type="entry name" value="Cupredoxins - blue copper proteins"/>
    <property type="match status" value="1"/>
</dbReference>
<dbReference type="GO" id="GO:0009055">
    <property type="term" value="F:electron transfer activity"/>
    <property type="evidence" value="ECO:0007669"/>
    <property type="project" value="InterPro"/>
</dbReference>
<comment type="caution">
    <text evidence="14">The sequence shown here is derived from an EMBL/GenBank/DDBJ whole genome shotgun (WGS) entry which is preliminary data.</text>
</comment>
<comment type="subcellular location">
    <subcellularLocation>
        <location evidence="1">Cell membrane</location>
        <topology evidence="1">Lipid-anchor</topology>
        <topology evidence="1">GPI-anchor</topology>
    </subcellularLocation>
</comment>
<keyword evidence="5 11" id="KW-0472">Membrane</keyword>
<reference evidence="14 15" key="1">
    <citation type="submission" date="2023-12" db="EMBL/GenBank/DDBJ databases">
        <title>A high-quality genome assembly for Dillenia turbinata (Dilleniales).</title>
        <authorList>
            <person name="Chanderbali A."/>
        </authorList>
    </citation>
    <scope>NUCLEOTIDE SEQUENCE [LARGE SCALE GENOMIC DNA]</scope>
    <source>
        <strain evidence="14">LSX21</strain>
        <tissue evidence="14">Leaf</tissue>
    </source>
</reference>
<feature type="region of interest" description="Disordered" evidence="10">
    <location>
        <begin position="132"/>
        <end position="175"/>
    </location>
</feature>
<feature type="compositionally biased region" description="Low complexity" evidence="10">
    <location>
        <begin position="163"/>
        <end position="175"/>
    </location>
</feature>
<dbReference type="AlphaFoldDB" id="A0AAN8UUT7"/>
<dbReference type="EMBL" id="JBAMMX010000021">
    <property type="protein sequence ID" value="KAK6919594.1"/>
    <property type="molecule type" value="Genomic_DNA"/>
</dbReference>
<keyword evidence="7" id="KW-0325">Glycoprotein</keyword>
<dbReference type="GO" id="GO:0098552">
    <property type="term" value="C:side of membrane"/>
    <property type="evidence" value="ECO:0007669"/>
    <property type="project" value="UniProtKB-KW"/>
</dbReference>
<evidence type="ECO:0000256" key="7">
    <source>
        <dbReference type="ARBA" id="ARBA00023180"/>
    </source>
</evidence>
<dbReference type="PROSITE" id="PS51485">
    <property type="entry name" value="PHYTOCYANIN"/>
    <property type="match status" value="1"/>
</dbReference>
<dbReference type="InterPro" id="IPR041846">
    <property type="entry name" value="ENL_dom"/>
</dbReference>
<evidence type="ECO:0000256" key="2">
    <source>
        <dbReference type="ARBA" id="ARBA00022475"/>
    </source>
</evidence>
<dbReference type="SUPFAM" id="SSF49503">
    <property type="entry name" value="Cupredoxins"/>
    <property type="match status" value="1"/>
</dbReference>
<evidence type="ECO:0000256" key="4">
    <source>
        <dbReference type="ARBA" id="ARBA00022729"/>
    </source>
</evidence>
<evidence type="ECO:0000256" key="1">
    <source>
        <dbReference type="ARBA" id="ARBA00004609"/>
    </source>
</evidence>
<dbReference type="PANTHER" id="PTHR33021">
    <property type="entry name" value="BLUE COPPER PROTEIN"/>
    <property type="match status" value="1"/>
</dbReference>
<proteinExistence type="inferred from homology"/>
<feature type="signal peptide" evidence="12">
    <location>
        <begin position="1"/>
        <end position="23"/>
    </location>
</feature>
<keyword evidence="15" id="KW-1185">Reference proteome</keyword>
<keyword evidence="3" id="KW-0336">GPI-anchor</keyword>
<organism evidence="14 15">
    <name type="scientific">Dillenia turbinata</name>
    <dbReference type="NCBI Taxonomy" id="194707"/>
    <lineage>
        <taxon>Eukaryota</taxon>
        <taxon>Viridiplantae</taxon>
        <taxon>Streptophyta</taxon>
        <taxon>Embryophyta</taxon>
        <taxon>Tracheophyta</taxon>
        <taxon>Spermatophyta</taxon>
        <taxon>Magnoliopsida</taxon>
        <taxon>eudicotyledons</taxon>
        <taxon>Gunneridae</taxon>
        <taxon>Pentapetalae</taxon>
        <taxon>Dilleniales</taxon>
        <taxon>Dilleniaceae</taxon>
        <taxon>Dillenia</taxon>
    </lineage>
</organism>
<gene>
    <name evidence="14" type="ORF">RJ641_015498</name>
</gene>
<keyword evidence="6" id="KW-1015">Disulfide bond</keyword>
<name>A0AAN8UUT7_9MAGN</name>
<protein>
    <submittedName>
        <fullName evidence="14">Phytocyanin domain</fullName>
    </submittedName>
</protein>
<evidence type="ECO:0000313" key="15">
    <source>
        <dbReference type="Proteomes" id="UP001370490"/>
    </source>
</evidence>
<dbReference type="GO" id="GO:0005886">
    <property type="term" value="C:plasma membrane"/>
    <property type="evidence" value="ECO:0007669"/>
    <property type="project" value="UniProtKB-SubCell"/>
</dbReference>